<accession>A0A8D8Q7F6</accession>
<organism evidence="3">
    <name type="scientific">Cacopsylla melanoneura</name>
    <dbReference type="NCBI Taxonomy" id="428564"/>
    <lineage>
        <taxon>Eukaryota</taxon>
        <taxon>Metazoa</taxon>
        <taxon>Ecdysozoa</taxon>
        <taxon>Arthropoda</taxon>
        <taxon>Hexapoda</taxon>
        <taxon>Insecta</taxon>
        <taxon>Pterygota</taxon>
        <taxon>Neoptera</taxon>
        <taxon>Paraneoptera</taxon>
        <taxon>Hemiptera</taxon>
        <taxon>Sternorrhyncha</taxon>
        <taxon>Psylloidea</taxon>
        <taxon>Psyllidae</taxon>
        <taxon>Psyllinae</taxon>
        <taxon>Cacopsylla</taxon>
    </lineage>
</organism>
<feature type="chain" id="PRO_5036261800" evidence="2">
    <location>
        <begin position="23"/>
        <end position="609"/>
    </location>
</feature>
<feature type="compositionally biased region" description="Basic and acidic residues" evidence="1">
    <location>
        <begin position="417"/>
        <end position="457"/>
    </location>
</feature>
<dbReference type="EMBL" id="HBUF01062686">
    <property type="protein sequence ID" value="CAG6626483.1"/>
    <property type="molecule type" value="Transcribed_RNA"/>
</dbReference>
<feature type="compositionally biased region" description="Basic and acidic residues" evidence="1">
    <location>
        <begin position="542"/>
        <end position="564"/>
    </location>
</feature>
<feature type="region of interest" description="Disordered" evidence="1">
    <location>
        <begin position="537"/>
        <end position="593"/>
    </location>
</feature>
<feature type="compositionally biased region" description="Basic and acidic residues" evidence="1">
    <location>
        <begin position="465"/>
        <end position="475"/>
    </location>
</feature>
<feature type="signal peptide" evidence="2">
    <location>
        <begin position="1"/>
        <end position="22"/>
    </location>
</feature>
<keyword evidence="2" id="KW-0732">Signal</keyword>
<evidence type="ECO:0000256" key="2">
    <source>
        <dbReference type="SAM" id="SignalP"/>
    </source>
</evidence>
<dbReference type="EMBL" id="HBUF01062687">
    <property type="protein sequence ID" value="CAG6626486.1"/>
    <property type="molecule type" value="Transcribed_RNA"/>
</dbReference>
<name>A0A8D8Q7F6_9HEMI</name>
<evidence type="ECO:0000313" key="3">
    <source>
        <dbReference type="EMBL" id="CAG6626486.1"/>
    </source>
</evidence>
<feature type="region of interest" description="Disordered" evidence="1">
    <location>
        <begin position="46"/>
        <end position="84"/>
    </location>
</feature>
<sequence>MLPSRACLSAIVLFCSVSVHRCLPVTYNFTLNDFFNINNLGSSAAPSARNSRVPQNVSNSTQQNVENQKVQVSPQQPYLNVPSSGKDLELSESGYIFRSDDRSPPMLIKLGAADDNQFNDMLKKAGIQMPQNGITYSSSPTYDNKNTYNAPKTNLPTPFPLSHGYEEGREHDDEDEKEISYTPASSPDKYNGDFKQNPVALAPSVNEDSSEDDAPRNHGNGNDKTSGGKIREDEEITYTYSQEPIRFEYVSHSADDDGFEELIKKLQEDREAVGGGGAVHIGGDDGGDHLEEVYKPAKSSGKPLYESERTFEGYDHGSPSIDLKLDTKSGLSKSFIAPIFELPSTFDSSFDRHTPPVKYTLNKKPKYTAPVLADQDPHDFDHDDDHHGDHSSHHGDHGHHDHDSHGFDKGGGGSYDSVHHKEHGQSHDKGFKDYNEYDSKDKTKYGKEEDKGFYKGKDGHKKHHYNEGDKYDEHHNKKKGSKGNKYGSSGYHKKGHKTNGYHNIFHKDEFKKEHKFYDDAKKEGFFDKYGNYHKKHGTKGGGKHDTGFHESGYDSSHHGKDGLYDKGFTAHANKGHDGKSGHSSGFSNFDDLDKKFGHDEEKKYGYGGH</sequence>
<evidence type="ECO:0000256" key="1">
    <source>
        <dbReference type="SAM" id="MobiDB-lite"/>
    </source>
</evidence>
<feature type="compositionally biased region" description="Basic and acidic residues" evidence="1">
    <location>
        <begin position="375"/>
        <end position="408"/>
    </location>
</feature>
<feature type="compositionally biased region" description="Polar residues" evidence="1">
    <location>
        <begin position="132"/>
        <end position="156"/>
    </location>
</feature>
<dbReference type="AlphaFoldDB" id="A0A8D8Q7F6"/>
<proteinExistence type="predicted"/>
<feature type="region of interest" description="Disordered" evidence="1">
    <location>
        <begin position="132"/>
        <end position="234"/>
    </location>
</feature>
<reference evidence="3" key="1">
    <citation type="submission" date="2021-05" db="EMBL/GenBank/DDBJ databases">
        <authorList>
            <person name="Alioto T."/>
            <person name="Alioto T."/>
            <person name="Gomez Garrido J."/>
        </authorList>
    </citation>
    <scope>NUCLEOTIDE SEQUENCE</scope>
</reference>
<dbReference type="EMBL" id="HBUF01062685">
    <property type="protein sequence ID" value="CAG6626480.1"/>
    <property type="molecule type" value="Transcribed_RNA"/>
</dbReference>
<feature type="region of interest" description="Disordered" evidence="1">
    <location>
        <begin position="351"/>
        <end position="497"/>
    </location>
</feature>
<protein>
    <submittedName>
        <fullName evidence="3">Uncharacterized protein</fullName>
    </submittedName>
</protein>
<dbReference type="InterPro" id="IPR031959">
    <property type="entry name" value="DUF4779"/>
</dbReference>
<feature type="compositionally biased region" description="Polar residues" evidence="1">
    <location>
        <begin position="46"/>
        <end position="83"/>
    </location>
</feature>
<dbReference type="Pfam" id="PF16009">
    <property type="entry name" value="DUF4779"/>
    <property type="match status" value="1"/>
</dbReference>